<evidence type="ECO:0000256" key="1">
    <source>
        <dbReference type="ARBA" id="ARBA00000085"/>
    </source>
</evidence>
<keyword evidence="7 14" id="KW-0418">Kinase</keyword>
<dbReference type="SMART" id="SM00304">
    <property type="entry name" value="HAMP"/>
    <property type="match status" value="1"/>
</dbReference>
<dbReference type="PROSITE" id="PS50885">
    <property type="entry name" value="HAMP"/>
    <property type="match status" value="1"/>
</dbReference>
<dbReference type="PRINTS" id="PR00344">
    <property type="entry name" value="BCTRLSENSOR"/>
</dbReference>
<dbReference type="PANTHER" id="PTHR45436">
    <property type="entry name" value="SENSOR HISTIDINE KINASE YKOH"/>
    <property type="match status" value="1"/>
</dbReference>
<dbReference type="GO" id="GO:0000155">
    <property type="term" value="F:phosphorelay sensor kinase activity"/>
    <property type="evidence" value="ECO:0007669"/>
    <property type="project" value="InterPro"/>
</dbReference>
<keyword evidence="9" id="KW-0902">Two-component regulatory system</keyword>
<dbReference type="Gene3D" id="6.10.340.10">
    <property type="match status" value="1"/>
</dbReference>
<name>C7MYL4_SACVD</name>
<dbReference type="Pfam" id="PF00672">
    <property type="entry name" value="HAMP"/>
    <property type="match status" value="1"/>
</dbReference>
<dbReference type="CDD" id="cd00082">
    <property type="entry name" value="HisKA"/>
    <property type="match status" value="1"/>
</dbReference>
<dbReference type="Pfam" id="PF00512">
    <property type="entry name" value="HisKA"/>
    <property type="match status" value="1"/>
</dbReference>
<comment type="subcellular location">
    <subcellularLocation>
        <location evidence="2">Cell membrane</location>
    </subcellularLocation>
</comment>
<accession>C7MYL4</accession>
<dbReference type="SUPFAM" id="SSF158472">
    <property type="entry name" value="HAMP domain-like"/>
    <property type="match status" value="1"/>
</dbReference>
<feature type="transmembrane region" description="Helical" evidence="11">
    <location>
        <begin position="29"/>
        <end position="51"/>
    </location>
</feature>
<dbReference type="Gene3D" id="1.10.287.130">
    <property type="match status" value="1"/>
</dbReference>
<sequence length="498" mass="54119">MSSVPTYSTSPGMPSAPRQRRLSTARARIIGWMLLLVLAALALLTLVTWQLSVDDVNRRMDEALRSEIREFGTLTESGIDPATGRPFAGVDEVLNVAITYNLARPNEKFLGYVDGRFAYQSRQQAPVLLANDPNFTAQVATVREPTEGRYDSEAGEVRYLAVPVRLDGDPRHGVIVAAYFADQERQDVNEIARLMLGVGVGTVLLATAGAWVVAGRILRPLRDITATARSITDTDLSRRIPQRSDRPGDEIGELVNTVNAMLDRVESAVVEQRRFVDDAGHELRTPITIVRGHLEVLDPADPEDVANTVELVDDELGRMNRMVSDLLLLARSEQPEFLRPEPVDLAALTEAIFDKVTGLGERDWVLDSVARVEAVLDPQRVTQAVVALADNAVHHTSDGARIALGSDHGPGVVRFWVADSGVGVAEEDRERIFERFARGGSGRRSDGAGLGLSIVRAIAVAHGGRVTLDSEPGRGATFTVEVPAVAAPPHGRHTEGRR</sequence>
<evidence type="ECO:0000259" key="13">
    <source>
        <dbReference type="PROSITE" id="PS50885"/>
    </source>
</evidence>
<proteinExistence type="predicted"/>
<dbReference type="eggNOG" id="COG5002">
    <property type="taxonomic scope" value="Bacteria"/>
</dbReference>
<dbReference type="STRING" id="471857.Svir_31280"/>
<keyword evidence="4" id="KW-0597">Phosphoprotein</keyword>
<dbReference type="InterPro" id="IPR036890">
    <property type="entry name" value="HATPase_C_sf"/>
</dbReference>
<feature type="domain" description="Histidine kinase" evidence="12">
    <location>
        <begin position="278"/>
        <end position="486"/>
    </location>
</feature>
<dbReference type="PANTHER" id="PTHR45436:SF5">
    <property type="entry name" value="SENSOR HISTIDINE KINASE TRCS"/>
    <property type="match status" value="1"/>
</dbReference>
<evidence type="ECO:0000256" key="6">
    <source>
        <dbReference type="ARBA" id="ARBA00022692"/>
    </source>
</evidence>
<dbReference type="EMBL" id="CP001683">
    <property type="protein sequence ID" value="ACU98103.1"/>
    <property type="molecule type" value="Genomic_DNA"/>
</dbReference>
<evidence type="ECO:0000256" key="11">
    <source>
        <dbReference type="SAM" id="Phobius"/>
    </source>
</evidence>
<evidence type="ECO:0000256" key="9">
    <source>
        <dbReference type="ARBA" id="ARBA00023012"/>
    </source>
</evidence>
<dbReference type="Proteomes" id="UP000000841">
    <property type="component" value="Chromosome"/>
</dbReference>
<gene>
    <name evidence="14" type="ordered locus">Svir_31280</name>
</gene>
<dbReference type="InterPro" id="IPR003594">
    <property type="entry name" value="HATPase_dom"/>
</dbReference>
<keyword evidence="5" id="KW-0808">Transferase</keyword>
<dbReference type="InterPro" id="IPR005467">
    <property type="entry name" value="His_kinase_dom"/>
</dbReference>
<dbReference type="InterPro" id="IPR036097">
    <property type="entry name" value="HisK_dim/P_sf"/>
</dbReference>
<evidence type="ECO:0000256" key="8">
    <source>
        <dbReference type="ARBA" id="ARBA00022989"/>
    </source>
</evidence>
<keyword evidence="15" id="KW-1185">Reference proteome</keyword>
<evidence type="ECO:0000259" key="12">
    <source>
        <dbReference type="PROSITE" id="PS50109"/>
    </source>
</evidence>
<dbReference type="AlphaFoldDB" id="C7MYL4"/>
<evidence type="ECO:0000256" key="4">
    <source>
        <dbReference type="ARBA" id="ARBA00022553"/>
    </source>
</evidence>
<dbReference type="InterPro" id="IPR003660">
    <property type="entry name" value="HAMP_dom"/>
</dbReference>
<dbReference type="SMART" id="SM00387">
    <property type="entry name" value="HATPase_c"/>
    <property type="match status" value="1"/>
</dbReference>
<evidence type="ECO:0000256" key="2">
    <source>
        <dbReference type="ARBA" id="ARBA00004236"/>
    </source>
</evidence>
<dbReference type="SMART" id="SM00388">
    <property type="entry name" value="HisKA"/>
    <property type="match status" value="1"/>
</dbReference>
<dbReference type="Gene3D" id="3.30.565.10">
    <property type="entry name" value="Histidine kinase-like ATPase, C-terminal domain"/>
    <property type="match status" value="1"/>
</dbReference>
<dbReference type="CDD" id="cd06225">
    <property type="entry name" value="HAMP"/>
    <property type="match status" value="1"/>
</dbReference>
<evidence type="ECO:0000313" key="15">
    <source>
        <dbReference type="Proteomes" id="UP000000841"/>
    </source>
</evidence>
<protein>
    <recommendedName>
        <fullName evidence="3">histidine kinase</fullName>
        <ecNumber evidence="3">2.7.13.3</ecNumber>
    </recommendedName>
</protein>
<dbReference type="InterPro" id="IPR050428">
    <property type="entry name" value="TCS_sensor_his_kinase"/>
</dbReference>
<dbReference type="SUPFAM" id="SSF47384">
    <property type="entry name" value="Homodimeric domain of signal transducing histidine kinase"/>
    <property type="match status" value="1"/>
</dbReference>
<comment type="catalytic activity">
    <reaction evidence="1">
        <text>ATP + protein L-histidine = ADP + protein N-phospho-L-histidine.</text>
        <dbReference type="EC" id="2.7.13.3"/>
    </reaction>
</comment>
<dbReference type="EC" id="2.7.13.3" evidence="3"/>
<evidence type="ECO:0000256" key="10">
    <source>
        <dbReference type="ARBA" id="ARBA00023136"/>
    </source>
</evidence>
<dbReference type="Pfam" id="PF02518">
    <property type="entry name" value="HATPase_c"/>
    <property type="match status" value="1"/>
</dbReference>
<dbReference type="RefSeq" id="WP_015787415.1">
    <property type="nucleotide sequence ID" value="NC_013159.1"/>
</dbReference>
<dbReference type="PROSITE" id="PS50109">
    <property type="entry name" value="HIS_KIN"/>
    <property type="match status" value="1"/>
</dbReference>
<keyword evidence="6 11" id="KW-0812">Transmembrane</keyword>
<evidence type="ECO:0000256" key="5">
    <source>
        <dbReference type="ARBA" id="ARBA00022679"/>
    </source>
</evidence>
<keyword evidence="10 11" id="KW-0472">Membrane</keyword>
<keyword evidence="8 11" id="KW-1133">Transmembrane helix</keyword>
<organism evidence="14 15">
    <name type="scientific">Saccharomonospora viridis (strain ATCC 15386 / DSM 43017 / JCM 3036 / CCUG 5913 / NBRC 12207 / NCIMB 9602 / P101)</name>
    <name type="common">Thermoactinomyces viridis</name>
    <dbReference type="NCBI Taxonomy" id="471857"/>
    <lineage>
        <taxon>Bacteria</taxon>
        <taxon>Bacillati</taxon>
        <taxon>Actinomycetota</taxon>
        <taxon>Actinomycetes</taxon>
        <taxon>Pseudonocardiales</taxon>
        <taxon>Pseudonocardiaceae</taxon>
        <taxon>Saccharomonospora</taxon>
    </lineage>
</organism>
<dbReference type="GO" id="GO:0005886">
    <property type="term" value="C:plasma membrane"/>
    <property type="evidence" value="ECO:0007669"/>
    <property type="project" value="UniProtKB-SubCell"/>
</dbReference>
<dbReference type="KEGG" id="svi:Svir_31280"/>
<dbReference type="CDD" id="cd00075">
    <property type="entry name" value="HATPase"/>
    <property type="match status" value="1"/>
</dbReference>
<evidence type="ECO:0000256" key="3">
    <source>
        <dbReference type="ARBA" id="ARBA00012438"/>
    </source>
</evidence>
<evidence type="ECO:0000256" key="7">
    <source>
        <dbReference type="ARBA" id="ARBA00022777"/>
    </source>
</evidence>
<dbReference type="HOGENOM" id="CLU_000445_89_6_11"/>
<dbReference type="FunFam" id="1.10.287.130:FF:000001">
    <property type="entry name" value="Two-component sensor histidine kinase"/>
    <property type="match status" value="1"/>
</dbReference>
<dbReference type="SUPFAM" id="SSF55874">
    <property type="entry name" value="ATPase domain of HSP90 chaperone/DNA topoisomerase II/histidine kinase"/>
    <property type="match status" value="1"/>
</dbReference>
<evidence type="ECO:0000313" key="14">
    <source>
        <dbReference type="EMBL" id="ACU98103.1"/>
    </source>
</evidence>
<dbReference type="InterPro" id="IPR003661">
    <property type="entry name" value="HisK_dim/P_dom"/>
</dbReference>
<dbReference type="InterPro" id="IPR004358">
    <property type="entry name" value="Sig_transdc_His_kin-like_C"/>
</dbReference>
<feature type="transmembrane region" description="Helical" evidence="11">
    <location>
        <begin position="194"/>
        <end position="214"/>
    </location>
</feature>
<reference evidence="14 15" key="1">
    <citation type="journal article" date="2009" name="Stand. Genomic Sci.">
        <title>Complete genome sequence of Saccharomonospora viridis type strain (P101).</title>
        <authorList>
            <person name="Pati A."/>
            <person name="Sikorski J."/>
            <person name="Nolan M."/>
            <person name="Lapidus A."/>
            <person name="Copeland A."/>
            <person name="Glavina Del Rio T."/>
            <person name="Lucas S."/>
            <person name="Chen F."/>
            <person name="Tice H."/>
            <person name="Pitluck S."/>
            <person name="Cheng J.F."/>
            <person name="Chertkov O."/>
            <person name="Brettin T."/>
            <person name="Han C."/>
            <person name="Detter J.C."/>
            <person name="Kuske C."/>
            <person name="Bruce D."/>
            <person name="Goodwin L."/>
            <person name="Chain P."/>
            <person name="D'haeseleer P."/>
            <person name="Chen A."/>
            <person name="Palaniappan K."/>
            <person name="Ivanova N."/>
            <person name="Mavromatis K."/>
            <person name="Mikhailova N."/>
            <person name="Rohde M."/>
            <person name="Tindall B.J."/>
            <person name="Goker M."/>
            <person name="Bristow J."/>
            <person name="Eisen J.A."/>
            <person name="Markowitz V."/>
            <person name="Hugenholtz P."/>
            <person name="Kyrpides N.C."/>
            <person name="Klenk H.P."/>
        </authorList>
    </citation>
    <scope>NUCLEOTIDE SEQUENCE [LARGE SCALE GENOMIC DNA]</scope>
    <source>
        <strain evidence="15">ATCC 15386 / DSM 43017 / JCM 3036 / NBRC 12207 / P101</strain>
    </source>
</reference>
<feature type="domain" description="HAMP" evidence="13">
    <location>
        <begin position="215"/>
        <end position="270"/>
    </location>
</feature>